<protein>
    <submittedName>
        <fullName evidence="1">Uncharacterized protein</fullName>
    </submittedName>
</protein>
<dbReference type="RefSeq" id="WP_274689662.1">
    <property type="nucleotide sequence ID" value="NZ_JAPMOU010000019.1"/>
</dbReference>
<keyword evidence="2" id="KW-1185">Reference proteome</keyword>
<dbReference type="Proteomes" id="UP001528823">
    <property type="component" value="Unassembled WGS sequence"/>
</dbReference>
<gene>
    <name evidence="1" type="ORF">ORQ98_15270</name>
</gene>
<evidence type="ECO:0000313" key="1">
    <source>
        <dbReference type="EMBL" id="MDE1463322.1"/>
    </source>
</evidence>
<comment type="caution">
    <text evidence="1">The sequence shown here is derived from an EMBL/GenBank/DDBJ whole genome shotgun (WGS) entry which is preliminary data.</text>
</comment>
<proteinExistence type="predicted"/>
<organism evidence="1 2">
    <name type="scientific">Spartinivicinus poritis</name>
    <dbReference type="NCBI Taxonomy" id="2994640"/>
    <lineage>
        <taxon>Bacteria</taxon>
        <taxon>Pseudomonadati</taxon>
        <taxon>Pseudomonadota</taxon>
        <taxon>Gammaproteobacteria</taxon>
        <taxon>Oceanospirillales</taxon>
        <taxon>Zooshikellaceae</taxon>
        <taxon>Spartinivicinus</taxon>
    </lineage>
</organism>
<accession>A0ABT5UAJ2</accession>
<name>A0ABT5UAJ2_9GAMM</name>
<reference evidence="1 2" key="1">
    <citation type="submission" date="2022-11" db="EMBL/GenBank/DDBJ databases">
        <title>Spartinivicinus poritis sp. nov., isolated from scleractinian coral Porites lutea.</title>
        <authorList>
            <person name="Zhang G."/>
            <person name="Cai L."/>
            <person name="Wei Q."/>
        </authorList>
    </citation>
    <scope>NUCLEOTIDE SEQUENCE [LARGE SCALE GENOMIC DNA]</scope>
    <source>
        <strain evidence="1 2">A2-2</strain>
    </source>
</reference>
<dbReference type="EMBL" id="JAPMOU010000019">
    <property type="protein sequence ID" value="MDE1463322.1"/>
    <property type="molecule type" value="Genomic_DNA"/>
</dbReference>
<sequence>MMFSVKDHQNKIYPLEQGLEILNGLLKKKGVQFLPVLINSNLRELIAKKLLALIEIR</sequence>
<evidence type="ECO:0000313" key="2">
    <source>
        <dbReference type="Proteomes" id="UP001528823"/>
    </source>
</evidence>